<name>A0A150KIS4_HEYCO</name>
<sequence length="177" mass="20508">MKKEKVTDYLRKATENFSFHDDLDLSPFETNEIAAFFSSKRTTISRILNQGVKEGELIKINTRPVYFLHKRTFEKNFGKLKGNVFKSFQALSEYILEDSAEMIFRRLIGYDKSLKEVLEQMKTAIFYPDNGLPIMLLGPTGIGKTYLARLMYEYTKAKKTDQTGCPFLRVQLCTICQ</sequence>
<gene>
    <name evidence="2" type="ORF">B4099_0980</name>
</gene>
<dbReference type="AlphaFoldDB" id="A0A150KIS4"/>
<dbReference type="InterPro" id="IPR027417">
    <property type="entry name" value="P-loop_NTPase"/>
</dbReference>
<evidence type="ECO:0000313" key="3">
    <source>
        <dbReference type="Proteomes" id="UP000075304"/>
    </source>
</evidence>
<protein>
    <recommendedName>
        <fullName evidence="1">Sigma-54 factor interaction domain-containing protein</fullName>
    </recommendedName>
</protein>
<dbReference type="EMBL" id="LQYI01000007">
    <property type="protein sequence ID" value="KYC73354.1"/>
    <property type="molecule type" value="Genomic_DNA"/>
</dbReference>
<dbReference type="PATRIC" id="fig|1398.25.peg.3240"/>
<reference evidence="2 3" key="1">
    <citation type="submission" date="2016-01" db="EMBL/GenBank/DDBJ databases">
        <title>Genome Sequences of Twelve Sporeforming Bacillus Species Isolated from Foods.</title>
        <authorList>
            <person name="Berendsen E.M."/>
            <person name="Wells-Bennik M.H."/>
            <person name="Krawcyk A.O."/>
            <person name="De Jong A."/>
            <person name="Holsappel S."/>
            <person name="Eijlander R.T."/>
            <person name="Kuipers O.P."/>
        </authorList>
    </citation>
    <scope>NUCLEOTIDE SEQUENCE [LARGE SCALE GENOMIC DNA]</scope>
    <source>
        <strain evidence="2 3">B4099</strain>
    </source>
</reference>
<dbReference type="Pfam" id="PF00158">
    <property type="entry name" value="Sigma54_activat"/>
    <property type="match status" value="1"/>
</dbReference>
<dbReference type="RefSeq" id="WP_244490540.1">
    <property type="nucleotide sequence ID" value="NZ_LQYI01000007.1"/>
</dbReference>
<organism evidence="2 3">
    <name type="scientific">Heyndrickxia coagulans</name>
    <name type="common">Weizmannia coagulans</name>
    <dbReference type="NCBI Taxonomy" id="1398"/>
    <lineage>
        <taxon>Bacteria</taxon>
        <taxon>Bacillati</taxon>
        <taxon>Bacillota</taxon>
        <taxon>Bacilli</taxon>
        <taxon>Bacillales</taxon>
        <taxon>Bacillaceae</taxon>
        <taxon>Heyndrickxia</taxon>
    </lineage>
</organism>
<accession>A0A150KIS4</accession>
<dbReference type="Proteomes" id="UP000075304">
    <property type="component" value="Unassembled WGS sequence"/>
</dbReference>
<evidence type="ECO:0000313" key="2">
    <source>
        <dbReference type="EMBL" id="KYC73354.1"/>
    </source>
</evidence>
<dbReference type="GO" id="GO:0006355">
    <property type="term" value="P:regulation of DNA-templated transcription"/>
    <property type="evidence" value="ECO:0007669"/>
    <property type="project" value="InterPro"/>
</dbReference>
<evidence type="ECO:0000259" key="1">
    <source>
        <dbReference type="Pfam" id="PF00158"/>
    </source>
</evidence>
<dbReference type="InterPro" id="IPR002078">
    <property type="entry name" value="Sigma_54_int"/>
</dbReference>
<comment type="caution">
    <text evidence="2">The sequence shown here is derived from an EMBL/GenBank/DDBJ whole genome shotgun (WGS) entry which is preliminary data.</text>
</comment>
<dbReference type="Gene3D" id="3.40.50.300">
    <property type="entry name" value="P-loop containing nucleotide triphosphate hydrolases"/>
    <property type="match status" value="1"/>
</dbReference>
<dbReference type="GO" id="GO:0005524">
    <property type="term" value="F:ATP binding"/>
    <property type="evidence" value="ECO:0007669"/>
    <property type="project" value="InterPro"/>
</dbReference>
<feature type="domain" description="Sigma-54 factor interaction" evidence="1">
    <location>
        <begin position="107"/>
        <end position="160"/>
    </location>
</feature>
<dbReference type="SUPFAM" id="SSF52540">
    <property type="entry name" value="P-loop containing nucleoside triphosphate hydrolases"/>
    <property type="match status" value="1"/>
</dbReference>
<proteinExistence type="predicted"/>